<dbReference type="Proteomes" id="UP001173802">
    <property type="component" value="Unassembled WGS sequence"/>
</dbReference>
<comment type="caution">
    <text evidence="1">The sequence shown here is derived from an EMBL/GenBank/DDBJ whole genome shotgun (WGS) entry which is preliminary data.</text>
</comment>
<accession>A0ACC6FSB7</accession>
<protein>
    <submittedName>
        <fullName evidence="1">Uncharacterized protein</fullName>
    </submittedName>
</protein>
<evidence type="ECO:0000313" key="1">
    <source>
        <dbReference type="EMBL" id="MDL0082025.1"/>
    </source>
</evidence>
<organism evidence="1 2">
    <name type="scientific">Helicobacter zhangjianzhongii</name>
    <dbReference type="NCBI Taxonomy" id="2974574"/>
    <lineage>
        <taxon>Bacteria</taxon>
        <taxon>Pseudomonadati</taxon>
        <taxon>Campylobacterota</taxon>
        <taxon>Epsilonproteobacteria</taxon>
        <taxon>Campylobacterales</taxon>
        <taxon>Helicobacteraceae</taxon>
        <taxon>Helicobacter</taxon>
    </lineage>
</organism>
<gene>
    <name evidence="1" type="ORF">NYG90_04955</name>
</gene>
<dbReference type="EMBL" id="JANURN010000004">
    <property type="protein sequence ID" value="MDL0082025.1"/>
    <property type="molecule type" value="Genomic_DNA"/>
</dbReference>
<name>A0ACC6FSB7_9HELI</name>
<proteinExistence type="predicted"/>
<reference evidence="1 2" key="1">
    <citation type="journal article" date="2023" name="Microorganisms">
        <title>Isolation and Genomic Characteristics of Cat-Borne Campylobacter felis sp. nov. and Sheep-Borne Campylobacter ovis sp. nov.</title>
        <authorList>
            <person name="Wang H."/>
            <person name="Li Y."/>
            <person name="Gu Y."/>
            <person name="Zhou G."/>
            <person name="Chen X."/>
            <person name="Zhang X."/>
            <person name="Shao Z."/>
            <person name="Zhang J."/>
            <person name="Zhang M."/>
        </authorList>
    </citation>
    <scope>NUCLEOTIDE SEQUENCE [LARGE SCALE GENOMIC DNA]</scope>
    <source>
        <strain evidence="1 2">XJK30-2</strain>
    </source>
</reference>
<sequence length="70" mass="7472">MGLLCALVGFGFSKETCLRAPPCTAVAGFGLESTFESNHSLAALESFIYKIYFNPINPLLGIINIISCVS</sequence>
<evidence type="ECO:0000313" key="2">
    <source>
        <dbReference type="Proteomes" id="UP001173802"/>
    </source>
</evidence>
<keyword evidence="2" id="KW-1185">Reference proteome</keyword>